<dbReference type="Gene3D" id="1.10.10.1100">
    <property type="entry name" value="BFD-like [2Fe-2S]-binding domain"/>
    <property type="match status" value="1"/>
</dbReference>
<organism evidence="2">
    <name type="scientific">mine drainage metagenome</name>
    <dbReference type="NCBI Taxonomy" id="410659"/>
    <lineage>
        <taxon>unclassified sequences</taxon>
        <taxon>metagenomes</taxon>
        <taxon>ecological metagenomes</taxon>
    </lineage>
</organism>
<accession>A0A1J5TGQ7</accession>
<dbReference type="EMBL" id="MLJW01000009">
    <property type="protein sequence ID" value="OIR15368.1"/>
    <property type="molecule type" value="Genomic_DNA"/>
</dbReference>
<dbReference type="NCBIfam" id="NF047645">
    <property type="entry name" value="CopZ_Nterm_CC"/>
    <property type="match status" value="1"/>
</dbReference>
<dbReference type="AlphaFoldDB" id="A0A1J5TGQ7"/>
<reference evidence="2" key="1">
    <citation type="submission" date="2016-10" db="EMBL/GenBank/DDBJ databases">
        <title>Sequence of Gallionella enrichment culture.</title>
        <authorList>
            <person name="Poehlein A."/>
            <person name="Muehling M."/>
            <person name="Daniel R."/>
        </authorList>
    </citation>
    <scope>NUCLEOTIDE SEQUENCE</scope>
</reference>
<proteinExistence type="predicted"/>
<comment type="caution">
    <text evidence="2">The sequence shown here is derived from an EMBL/GenBank/DDBJ whole genome shotgun (WGS) entry which is preliminary data.</text>
</comment>
<gene>
    <name evidence="2" type="ORF">GALL_36900</name>
</gene>
<name>A0A1J5TGQ7_9ZZZZ</name>
<sequence>MSDCCSQPGCNSGHSNKHRCPVNGQEYSAVSVRTIAHHIQASWCWTPTASRYFFCDDPDCEVVYFGDDGSTIVKSQLRTSVGVKEEPGHGLLCYCFGVSKADYRLDPATRDFVVAQTKAGLCSCETSNPSGRCCLKDFPSAGN</sequence>
<dbReference type="CDD" id="cd10141">
    <property type="entry name" value="CopZ-like_Fer2_BFD-like"/>
    <property type="match status" value="1"/>
</dbReference>
<feature type="domain" description="CopZ zinc binding" evidence="1">
    <location>
        <begin position="18"/>
        <end position="78"/>
    </location>
</feature>
<dbReference type="Pfam" id="PF18423">
    <property type="entry name" value="zf_CopZ"/>
    <property type="match status" value="1"/>
</dbReference>
<dbReference type="InterPro" id="IPR041854">
    <property type="entry name" value="BFD-like_2Fe2S-bd_dom_sf"/>
</dbReference>
<dbReference type="Gene3D" id="2.20.25.270">
    <property type="match status" value="1"/>
</dbReference>
<evidence type="ECO:0000313" key="2">
    <source>
        <dbReference type="EMBL" id="OIR15368.1"/>
    </source>
</evidence>
<evidence type="ECO:0000259" key="1">
    <source>
        <dbReference type="Pfam" id="PF18423"/>
    </source>
</evidence>
<dbReference type="InterPro" id="IPR040890">
    <property type="entry name" value="Znf_CopZ"/>
</dbReference>
<protein>
    <recommendedName>
        <fullName evidence="1">CopZ zinc binding domain-containing protein</fullName>
    </recommendedName>
</protein>